<evidence type="ECO:0000313" key="8">
    <source>
        <dbReference type="Proteomes" id="UP000308037"/>
    </source>
</evidence>
<dbReference type="GO" id="GO:0016020">
    <property type="term" value="C:membrane"/>
    <property type="evidence" value="ECO:0007669"/>
    <property type="project" value="UniProtKB-SubCell"/>
</dbReference>
<organism evidence="7 8">
    <name type="scientific">Natronomonas salsuginis</name>
    <dbReference type="NCBI Taxonomy" id="2217661"/>
    <lineage>
        <taxon>Archaea</taxon>
        <taxon>Methanobacteriati</taxon>
        <taxon>Methanobacteriota</taxon>
        <taxon>Stenosarchaea group</taxon>
        <taxon>Halobacteria</taxon>
        <taxon>Halobacteriales</taxon>
        <taxon>Natronomonadaceae</taxon>
        <taxon>Natronomonas</taxon>
    </lineage>
</organism>
<dbReference type="InterPro" id="IPR037185">
    <property type="entry name" value="EmrE-like"/>
</dbReference>
<keyword evidence="8" id="KW-1185">Reference proteome</keyword>
<feature type="domain" description="EamA" evidence="6">
    <location>
        <begin position="9"/>
        <end position="138"/>
    </location>
</feature>
<feature type="transmembrane region" description="Helical" evidence="5">
    <location>
        <begin position="246"/>
        <end position="265"/>
    </location>
</feature>
<feature type="transmembrane region" description="Helical" evidence="5">
    <location>
        <begin position="68"/>
        <end position="87"/>
    </location>
</feature>
<protein>
    <submittedName>
        <fullName evidence="7">EamA/RhaT family transporter</fullName>
    </submittedName>
</protein>
<comment type="subcellular location">
    <subcellularLocation>
        <location evidence="1">Membrane</location>
        <topology evidence="1">Multi-pass membrane protein</topology>
    </subcellularLocation>
</comment>
<sequence>MSRARNLGLFVALSALWGLTFPAITIGLDSFPPLLFAAVRYDVAGVALLGFLVIRGVEWVPHTRSDGLAIATAGAFLIAGNSLLFIGQQTVPGGIASILYGLIPLLTAGFAAVLLPSEPITARRLLGVGMGLVGVGVIAQPDPGNLFSAELVGMGFVLAAGVSVALGSVLLRRLAPTLGIGAMTAWAMLVGGVVLHVGSFGIGERFADVTPTLLGALSVLYLAVLGSAVGYMIYFTLLAEFGPLEINLVSYVVPIFATLGGIVLLDEALTPAMIIGFGLIAGGFVVLKGRVLVTALGIGLD</sequence>
<reference evidence="7 8" key="1">
    <citation type="submission" date="2019-04" db="EMBL/GenBank/DDBJ databases">
        <title>Natronomonas sp. F20-122 a newhaloarchaeon isolated from a saline saltern of Isla Bacuta, Huelva, Spain.</title>
        <authorList>
            <person name="Duran-Viseras A."/>
            <person name="Sanchez-Porro C."/>
            <person name="Ventosa A."/>
        </authorList>
    </citation>
    <scope>NUCLEOTIDE SEQUENCE [LARGE SCALE GENOMIC DNA]</scope>
    <source>
        <strain evidence="7 8">F20-122</strain>
    </source>
</reference>
<feature type="transmembrane region" description="Helical" evidence="5">
    <location>
        <begin position="151"/>
        <end position="171"/>
    </location>
</feature>
<evidence type="ECO:0000313" key="7">
    <source>
        <dbReference type="EMBL" id="TKR27669.1"/>
    </source>
</evidence>
<feature type="transmembrane region" description="Helical" evidence="5">
    <location>
        <begin position="93"/>
        <end position="115"/>
    </location>
</feature>
<dbReference type="RefSeq" id="WP_137274970.1">
    <property type="nucleotide sequence ID" value="NZ_QKNX01000001.1"/>
</dbReference>
<dbReference type="Proteomes" id="UP000308037">
    <property type="component" value="Unassembled WGS sequence"/>
</dbReference>
<keyword evidence="3 5" id="KW-1133">Transmembrane helix</keyword>
<dbReference type="PANTHER" id="PTHR32322:SF2">
    <property type="entry name" value="EAMA DOMAIN-CONTAINING PROTEIN"/>
    <property type="match status" value="1"/>
</dbReference>
<dbReference type="AlphaFoldDB" id="A0A4U5JNB1"/>
<evidence type="ECO:0000259" key="6">
    <source>
        <dbReference type="Pfam" id="PF00892"/>
    </source>
</evidence>
<name>A0A4U5JNB1_9EURY</name>
<feature type="transmembrane region" description="Helical" evidence="5">
    <location>
        <begin position="178"/>
        <end position="202"/>
    </location>
</feature>
<dbReference type="OrthoDB" id="17861at2157"/>
<comment type="caution">
    <text evidence="7">The sequence shown here is derived from an EMBL/GenBank/DDBJ whole genome shotgun (WGS) entry which is preliminary data.</text>
</comment>
<feature type="transmembrane region" description="Helical" evidence="5">
    <location>
        <begin position="271"/>
        <end position="287"/>
    </location>
</feature>
<keyword evidence="4 5" id="KW-0472">Membrane</keyword>
<dbReference type="InterPro" id="IPR050638">
    <property type="entry name" value="AA-Vitamin_Transporters"/>
</dbReference>
<accession>A0A4U5JNB1</accession>
<keyword evidence="2 5" id="KW-0812">Transmembrane</keyword>
<evidence type="ECO:0000256" key="5">
    <source>
        <dbReference type="SAM" id="Phobius"/>
    </source>
</evidence>
<feature type="domain" description="EamA" evidence="6">
    <location>
        <begin position="153"/>
        <end position="286"/>
    </location>
</feature>
<dbReference type="Pfam" id="PF00892">
    <property type="entry name" value="EamA"/>
    <property type="match status" value="2"/>
</dbReference>
<dbReference type="EMBL" id="QKNX01000001">
    <property type="protein sequence ID" value="TKR27669.1"/>
    <property type="molecule type" value="Genomic_DNA"/>
</dbReference>
<dbReference type="InterPro" id="IPR000620">
    <property type="entry name" value="EamA_dom"/>
</dbReference>
<gene>
    <name evidence="7" type="ORF">DM868_00840</name>
</gene>
<feature type="transmembrane region" description="Helical" evidence="5">
    <location>
        <begin position="214"/>
        <end position="234"/>
    </location>
</feature>
<evidence type="ECO:0000256" key="2">
    <source>
        <dbReference type="ARBA" id="ARBA00022692"/>
    </source>
</evidence>
<dbReference type="PANTHER" id="PTHR32322">
    <property type="entry name" value="INNER MEMBRANE TRANSPORTER"/>
    <property type="match status" value="1"/>
</dbReference>
<evidence type="ECO:0000256" key="1">
    <source>
        <dbReference type="ARBA" id="ARBA00004141"/>
    </source>
</evidence>
<feature type="transmembrane region" description="Helical" evidence="5">
    <location>
        <begin position="38"/>
        <end position="56"/>
    </location>
</feature>
<evidence type="ECO:0000256" key="4">
    <source>
        <dbReference type="ARBA" id="ARBA00023136"/>
    </source>
</evidence>
<proteinExistence type="predicted"/>
<dbReference type="SUPFAM" id="SSF103481">
    <property type="entry name" value="Multidrug resistance efflux transporter EmrE"/>
    <property type="match status" value="2"/>
</dbReference>
<evidence type="ECO:0000256" key="3">
    <source>
        <dbReference type="ARBA" id="ARBA00022989"/>
    </source>
</evidence>
<feature type="transmembrane region" description="Helical" evidence="5">
    <location>
        <begin position="122"/>
        <end position="139"/>
    </location>
</feature>